<dbReference type="PANTHER" id="PTHR43792:SF8">
    <property type="entry name" value="[RIBOSOMAL PROTEIN US5]-ALANINE N-ACETYLTRANSFERASE"/>
    <property type="match status" value="1"/>
</dbReference>
<dbReference type="Proteomes" id="UP000624709">
    <property type="component" value="Unassembled WGS sequence"/>
</dbReference>
<evidence type="ECO:0000256" key="3">
    <source>
        <dbReference type="ARBA" id="ARBA00038502"/>
    </source>
</evidence>
<dbReference type="SUPFAM" id="SSF55729">
    <property type="entry name" value="Acyl-CoA N-acyltransferases (Nat)"/>
    <property type="match status" value="1"/>
</dbReference>
<dbReference type="InterPro" id="IPR016181">
    <property type="entry name" value="Acyl_CoA_acyltransferase"/>
</dbReference>
<dbReference type="InterPro" id="IPR000182">
    <property type="entry name" value="GNAT_dom"/>
</dbReference>
<keyword evidence="1" id="KW-0808">Transferase</keyword>
<sequence length="183" mass="20082">MAGFRLVEWDARGLAFERRANTPEMQTFLGGVEPDEATVARHERISQGIRDGTTSMFLIVVEEQPDPVGSVGFWEKEWRGEPVFELGWKVLPGFQGRGLAGGAVAEALSRAAATGRRRWGHAYPRIDNTGSNALCRKTGFELLGEVDFEYPKGNPIRCNDWRFDLSAQAGAGPPDSGSSSRRA</sequence>
<evidence type="ECO:0000256" key="2">
    <source>
        <dbReference type="ARBA" id="ARBA00023315"/>
    </source>
</evidence>
<dbReference type="PANTHER" id="PTHR43792">
    <property type="entry name" value="GNAT FAMILY, PUTATIVE (AFU_ORTHOLOGUE AFUA_3G00765)-RELATED-RELATED"/>
    <property type="match status" value="1"/>
</dbReference>
<evidence type="ECO:0000256" key="1">
    <source>
        <dbReference type="ARBA" id="ARBA00022679"/>
    </source>
</evidence>
<evidence type="ECO:0000313" key="6">
    <source>
        <dbReference type="Proteomes" id="UP000624709"/>
    </source>
</evidence>
<keyword evidence="2" id="KW-0012">Acyltransferase</keyword>
<feature type="domain" description="N-acetyltransferase" evidence="4">
    <location>
        <begin position="16"/>
        <end position="161"/>
    </location>
</feature>
<dbReference type="PROSITE" id="PS51186">
    <property type="entry name" value="GNAT"/>
    <property type="match status" value="1"/>
</dbReference>
<dbReference type="EMBL" id="BOMS01000053">
    <property type="protein sequence ID" value="GIE67946.1"/>
    <property type="molecule type" value="Genomic_DNA"/>
</dbReference>
<evidence type="ECO:0000313" key="5">
    <source>
        <dbReference type="EMBL" id="GIE67946.1"/>
    </source>
</evidence>
<reference evidence="5 6" key="1">
    <citation type="submission" date="2021-01" db="EMBL/GenBank/DDBJ databases">
        <title>Whole genome shotgun sequence of Actinoplanes palleronii NBRC 14916.</title>
        <authorList>
            <person name="Komaki H."/>
            <person name="Tamura T."/>
        </authorList>
    </citation>
    <scope>NUCLEOTIDE SEQUENCE [LARGE SCALE GENOMIC DNA]</scope>
    <source>
        <strain evidence="5 6">NBRC 14916</strain>
    </source>
</reference>
<keyword evidence="6" id="KW-1185">Reference proteome</keyword>
<protein>
    <recommendedName>
        <fullName evidence="4">N-acetyltransferase domain-containing protein</fullName>
    </recommendedName>
</protein>
<evidence type="ECO:0000259" key="4">
    <source>
        <dbReference type="PROSITE" id="PS51186"/>
    </source>
</evidence>
<dbReference type="RefSeq" id="WP_203826349.1">
    <property type="nucleotide sequence ID" value="NZ_BAAATY010000021.1"/>
</dbReference>
<dbReference type="Gene3D" id="3.40.630.30">
    <property type="match status" value="1"/>
</dbReference>
<dbReference type="Pfam" id="PF13302">
    <property type="entry name" value="Acetyltransf_3"/>
    <property type="match status" value="1"/>
</dbReference>
<name>A0ABQ4BC35_9ACTN</name>
<accession>A0ABQ4BC35</accession>
<organism evidence="5 6">
    <name type="scientific">Actinoplanes palleronii</name>
    <dbReference type="NCBI Taxonomy" id="113570"/>
    <lineage>
        <taxon>Bacteria</taxon>
        <taxon>Bacillati</taxon>
        <taxon>Actinomycetota</taxon>
        <taxon>Actinomycetes</taxon>
        <taxon>Micromonosporales</taxon>
        <taxon>Micromonosporaceae</taxon>
        <taxon>Actinoplanes</taxon>
    </lineage>
</organism>
<comment type="caution">
    <text evidence="5">The sequence shown here is derived from an EMBL/GenBank/DDBJ whole genome shotgun (WGS) entry which is preliminary data.</text>
</comment>
<proteinExistence type="inferred from homology"/>
<gene>
    <name evidence="5" type="ORF">Apa02nite_040540</name>
</gene>
<dbReference type="CDD" id="cd04301">
    <property type="entry name" value="NAT_SF"/>
    <property type="match status" value="1"/>
</dbReference>
<dbReference type="InterPro" id="IPR051531">
    <property type="entry name" value="N-acetyltransferase"/>
</dbReference>
<comment type="similarity">
    <text evidence="3">Belongs to the acetyltransferase family. RimJ subfamily.</text>
</comment>